<dbReference type="SUPFAM" id="SSF48264">
    <property type="entry name" value="Cytochrome P450"/>
    <property type="match status" value="1"/>
</dbReference>
<dbReference type="PANTHER" id="PTHR12856">
    <property type="entry name" value="TRANSCRIPTION INITIATION FACTOR IIH-RELATED"/>
    <property type="match status" value="1"/>
</dbReference>
<evidence type="ECO:0000256" key="9">
    <source>
        <dbReference type="ARBA" id="ARBA00023015"/>
    </source>
</evidence>
<proteinExistence type="inferred from homology"/>
<feature type="region of interest" description="Disordered" evidence="13">
    <location>
        <begin position="827"/>
        <end position="865"/>
    </location>
</feature>
<dbReference type="PROSITE" id="PS50858">
    <property type="entry name" value="BSD"/>
    <property type="match status" value="2"/>
</dbReference>
<evidence type="ECO:0000256" key="3">
    <source>
        <dbReference type="ARBA" id="ARBA00009448"/>
    </source>
</evidence>
<dbReference type="Pfam" id="PF08567">
    <property type="entry name" value="PH_TFIIH"/>
    <property type="match status" value="1"/>
</dbReference>
<evidence type="ECO:0000256" key="10">
    <source>
        <dbReference type="ARBA" id="ARBA00023163"/>
    </source>
</evidence>
<dbReference type="PRINTS" id="PR00465">
    <property type="entry name" value="EP450IV"/>
</dbReference>
<dbReference type="Gene3D" id="1.10.630.10">
    <property type="entry name" value="Cytochrome P450"/>
    <property type="match status" value="1"/>
</dbReference>
<organism evidence="15 16">
    <name type="scientific">Aspergillus arachidicola</name>
    <dbReference type="NCBI Taxonomy" id="656916"/>
    <lineage>
        <taxon>Eukaryota</taxon>
        <taxon>Fungi</taxon>
        <taxon>Dikarya</taxon>
        <taxon>Ascomycota</taxon>
        <taxon>Pezizomycotina</taxon>
        <taxon>Eurotiomycetes</taxon>
        <taxon>Eurotiomycetidae</taxon>
        <taxon>Eurotiales</taxon>
        <taxon>Aspergillaceae</taxon>
        <taxon>Aspergillus</taxon>
        <taxon>Aspergillus subgen. Circumdati</taxon>
    </lineage>
</organism>
<comment type="caution">
    <text evidence="15">The sequence shown here is derived from an EMBL/GenBank/DDBJ whole genome shotgun (WGS) entry which is preliminary data.</text>
</comment>
<dbReference type="InterPro" id="IPR011993">
    <property type="entry name" value="PH-like_dom_sf"/>
</dbReference>
<name>A0A2G7FXB8_9EURO</name>
<evidence type="ECO:0000256" key="8">
    <source>
        <dbReference type="ARBA" id="ARBA00023004"/>
    </source>
</evidence>
<evidence type="ECO:0000256" key="2">
    <source>
        <dbReference type="ARBA" id="ARBA00004123"/>
    </source>
</evidence>
<evidence type="ECO:0000256" key="1">
    <source>
        <dbReference type="ARBA" id="ARBA00001971"/>
    </source>
</evidence>
<keyword evidence="7" id="KW-0560">Oxidoreductase</keyword>
<protein>
    <submittedName>
        <fullName evidence="15">RNA polymerase II transcription factor</fullName>
    </submittedName>
</protein>
<evidence type="ECO:0000256" key="11">
    <source>
        <dbReference type="ARBA" id="ARBA00023242"/>
    </source>
</evidence>
<dbReference type="EMBL" id="NEXV01000339">
    <property type="protein sequence ID" value="PIG85203.1"/>
    <property type="molecule type" value="Genomic_DNA"/>
</dbReference>
<dbReference type="Pfam" id="PF03909">
    <property type="entry name" value="BSD"/>
    <property type="match status" value="2"/>
</dbReference>
<evidence type="ECO:0000256" key="12">
    <source>
        <dbReference type="PIRSR" id="PIRSR602403-1"/>
    </source>
</evidence>
<dbReference type="SMART" id="SM00751">
    <property type="entry name" value="BSD"/>
    <property type="match status" value="2"/>
</dbReference>
<feature type="compositionally biased region" description="Polar residues" evidence="13">
    <location>
        <begin position="853"/>
        <end position="865"/>
    </location>
</feature>
<comment type="similarity">
    <text evidence="4">Belongs to the cytochrome P450 family.</text>
</comment>
<evidence type="ECO:0000256" key="6">
    <source>
        <dbReference type="ARBA" id="ARBA00022737"/>
    </source>
</evidence>
<dbReference type="CDD" id="cd11040">
    <property type="entry name" value="CYP7_CYP8-like"/>
    <property type="match status" value="1"/>
</dbReference>
<keyword evidence="11" id="KW-0539">Nucleus</keyword>
<gene>
    <name evidence="15" type="ORF">AARAC_012056</name>
</gene>
<dbReference type="STRING" id="656916.A0A2G7FXB8"/>
<dbReference type="GO" id="GO:0004497">
    <property type="term" value="F:monooxygenase activity"/>
    <property type="evidence" value="ECO:0007669"/>
    <property type="project" value="InterPro"/>
</dbReference>
<dbReference type="GO" id="GO:0006289">
    <property type="term" value="P:nucleotide-excision repair"/>
    <property type="evidence" value="ECO:0007669"/>
    <property type="project" value="InterPro"/>
</dbReference>
<comment type="similarity">
    <text evidence="3">Belongs to the TFB1 family.</text>
</comment>
<dbReference type="Pfam" id="PF00067">
    <property type="entry name" value="p450"/>
    <property type="match status" value="1"/>
</dbReference>
<dbReference type="SUPFAM" id="SSF50729">
    <property type="entry name" value="PH domain-like"/>
    <property type="match status" value="1"/>
</dbReference>
<evidence type="ECO:0000256" key="5">
    <source>
        <dbReference type="ARBA" id="ARBA00022723"/>
    </source>
</evidence>
<dbReference type="CDD" id="cd13229">
    <property type="entry name" value="PH_TFIIH"/>
    <property type="match status" value="1"/>
</dbReference>
<keyword evidence="10" id="KW-0804">Transcription</keyword>
<reference evidence="15 16" key="1">
    <citation type="submission" date="2017-05" db="EMBL/GenBank/DDBJ databases">
        <title>Genome sequence for an aflatoxigenic pathogen of Argentinian peanut, Aspergillus arachidicola.</title>
        <authorList>
            <person name="Moore G."/>
            <person name="Beltz S.B."/>
            <person name="Mack B.M."/>
        </authorList>
    </citation>
    <scope>NUCLEOTIDE SEQUENCE [LARGE SCALE GENOMIC DNA]</scope>
    <source>
        <strain evidence="15 16">CBS 117610</strain>
    </source>
</reference>
<feature type="binding site" description="axial binding residue" evidence="12">
    <location>
        <position position="415"/>
    </location>
    <ligand>
        <name>heme</name>
        <dbReference type="ChEBI" id="CHEBI:30413"/>
    </ligand>
    <ligandPart>
        <name>Fe</name>
        <dbReference type="ChEBI" id="CHEBI:18248"/>
    </ligandPart>
</feature>
<evidence type="ECO:0000313" key="16">
    <source>
        <dbReference type="Proteomes" id="UP000231358"/>
    </source>
</evidence>
<dbReference type="InterPro" id="IPR001128">
    <property type="entry name" value="Cyt_P450"/>
</dbReference>
<dbReference type="GO" id="GO:0016705">
    <property type="term" value="F:oxidoreductase activity, acting on paired donors, with incorporation or reduction of molecular oxygen"/>
    <property type="evidence" value="ECO:0007669"/>
    <property type="project" value="InterPro"/>
</dbReference>
<dbReference type="InterPro" id="IPR036396">
    <property type="entry name" value="Cyt_P450_sf"/>
</dbReference>
<feature type="domain" description="BSD" evidence="14">
    <location>
        <begin position="630"/>
        <end position="681"/>
    </location>
</feature>
<dbReference type="InterPro" id="IPR027079">
    <property type="entry name" value="Tfb1/GTF2H1"/>
</dbReference>
<accession>A0A2G7FXB8</accession>
<sequence length="1021" mass="114937">MCSNLFGNSLPVRARFLANDVYIFQGTKNIHPFLRQKDLSSFNLHGFLLDRAFGLPAAAVKAYAKDDSGAYPKPHPESKVEPRNRVEFQLERSLQRFLLGPGLNPLARRFQTAIAQHFHTLPIGSDWVACDNFVTFYEQELTAPFLNCLCGDYLLRAHPDFLTNRWAFENNIWWMIFGLPRCLAPRAYRARDGALKALKDWHVWARDNFDPAAVNADGDDPIWGSKFFRERKEIFDTIDGFDLDAIATHDLAFIWGTTNNSIITSFWTAVETYKDSNLLAQVRQEAQACLIIESEAGGSGPPQFNMEKLLQQPVLQAIYAETLRLRISGYLVRHHSHGDIEIEGWRIPNNHLILTSPMNAHMDPEIWSHKEHPVDEFWPGRFLRPAANGSGTAWEFTTEMAQGSWIPYGGGYHACPGRHFAKMMIIFATALMTTMYDCEILADPKDMVMSMRNFGFDLQQTPASNPKVMLKIFVLPPDAPDNSPEQYVFNFTAGANARAEADAIKDALSAAIQAAKTAQAAPTPSPAPGAGEGMSTAMAFASAVSSKSTWDNDKWLKGDVELQQSLLKSDPNLQRMFMESLHTKPDTLTAGQFMSQFWSTRIHLLRAHAIERSQTRGSYNVLSTLKPRVEDNVTKLNISKEQIQLIFNQHPLVRRVYDENVPKLSEAQFWSRFFQSRLFKKLRGERLSETDATDAILDKYLQADEHGNLPREVHVPHFLNLEGNEVNNSQRRGNRPDLDMRWSAPDKVPIIRTLNTLSEKIMANVAPADGDPHAPVGMDEDTYNEIQLRDLRGDEEADRDSEDEQNRLFAQQDPEKILSDLRREIEQNLPDDGTAPLGRLVEPDDLGDEKESNQQPGSRVSLQKSSAQIIAAIRDRRAQTDVSSTTGTYGLSSTLYDRLNLTHATTTEFLHQFWQAFLSGNPDRAAELSSLVDSLSRAMERIKAVAQDAEAERQVEVDRKKRHAREVMEATGKKPRLNLSSIQGGEKVVNQLMGPTIQALETAQAKYKAALAEEMKEASAQ</sequence>
<dbReference type="InterPro" id="IPR005607">
    <property type="entry name" value="BSD_dom"/>
</dbReference>
<dbReference type="Gene3D" id="2.30.29.30">
    <property type="entry name" value="Pleckstrin-homology domain (PH domain)/Phosphotyrosine-binding domain (PTB)"/>
    <property type="match status" value="1"/>
</dbReference>
<keyword evidence="9" id="KW-0805">Transcription regulation</keyword>
<evidence type="ECO:0000256" key="13">
    <source>
        <dbReference type="SAM" id="MobiDB-lite"/>
    </source>
</evidence>
<feature type="region of interest" description="Disordered" evidence="13">
    <location>
        <begin position="793"/>
        <end position="815"/>
    </location>
</feature>
<dbReference type="InterPro" id="IPR013876">
    <property type="entry name" value="TFIIH_BTF_p62_N"/>
</dbReference>
<comment type="cofactor">
    <cofactor evidence="1 12">
        <name>heme</name>
        <dbReference type="ChEBI" id="CHEBI:30413"/>
    </cofactor>
</comment>
<dbReference type="GO" id="GO:0006351">
    <property type="term" value="P:DNA-templated transcription"/>
    <property type="evidence" value="ECO:0007669"/>
    <property type="project" value="InterPro"/>
</dbReference>
<keyword evidence="8 12" id="KW-0408">Iron</keyword>
<evidence type="ECO:0000256" key="4">
    <source>
        <dbReference type="ARBA" id="ARBA00010617"/>
    </source>
</evidence>
<dbReference type="GO" id="GO:0005506">
    <property type="term" value="F:iron ion binding"/>
    <property type="evidence" value="ECO:0007669"/>
    <property type="project" value="InterPro"/>
</dbReference>
<keyword evidence="5 12" id="KW-0479">Metal-binding</keyword>
<keyword evidence="12" id="KW-0349">Heme</keyword>
<keyword evidence="6" id="KW-0677">Repeat</keyword>
<dbReference type="InterPro" id="IPR002403">
    <property type="entry name" value="Cyt_P450_E_grp-IV"/>
</dbReference>
<evidence type="ECO:0000256" key="7">
    <source>
        <dbReference type="ARBA" id="ARBA00023002"/>
    </source>
</evidence>
<dbReference type="Proteomes" id="UP000231358">
    <property type="component" value="Unassembled WGS sequence"/>
</dbReference>
<evidence type="ECO:0000313" key="15">
    <source>
        <dbReference type="EMBL" id="PIG85203.1"/>
    </source>
</evidence>
<dbReference type="GO" id="GO:0000439">
    <property type="term" value="C:transcription factor TFIIH core complex"/>
    <property type="evidence" value="ECO:0007669"/>
    <property type="project" value="InterPro"/>
</dbReference>
<comment type="subcellular location">
    <subcellularLocation>
        <location evidence="2">Nucleus</location>
    </subcellularLocation>
</comment>
<evidence type="ECO:0000259" key="14">
    <source>
        <dbReference type="PROSITE" id="PS50858"/>
    </source>
</evidence>
<dbReference type="AlphaFoldDB" id="A0A2G7FXB8"/>
<feature type="domain" description="BSD" evidence="14">
    <location>
        <begin position="550"/>
        <end position="609"/>
    </location>
</feature>
<dbReference type="GO" id="GO:0020037">
    <property type="term" value="F:heme binding"/>
    <property type="evidence" value="ECO:0007669"/>
    <property type="project" value="InterPro"/>
</dbReference>
<keyword evidence="16" id="KW-1185">Reference proteome</keyword>